<feature type="domain" description="Protein FecR C-terminal" evidence="3">
    <location>
        <begin position="271"/>
        <end position="337"/>
    </location>
</feature>
<feature type="transmembrane region" description="Helical" evidence="1">
    <location>
        <begin position="72"/>
        <end position="93"/>
    </location>
</feature>
<evidence type="ECO:0000259" key="3">
    <source>
        <dbReference type="Pfam" id="PF16344"/>
    </source>
</evidence>
<evidence type="ECO:0000256" key="1">
    <source>
        <dbReference type="SAM" id="Phobius"/>
    </source>
</evidence>
<reference evidence="4 5" key="1">
    <citation type="submission" date="2024-06" db="EMBL/GenBank/DDBJ databases">
        <title>Chitinophaga defluvii sp. nov., isolated from municipal sewage.</title>
        <authorList>
            <person name="Zhang L."/>
        </authorList>
    </citation>
    <scope>NUCLEOTIDE SEQUENCE [LARGE SCALE GENOMIC DNA]</scope>
    <source>
        <strain evidence="4 5">H8</strain>
    </source>
</reference>
<evidence type="ECO:0000259" key="2">
    <source>
        <dbReference type="Pfam" id="PF04773"/>
    </source>
</evidence>
<evidence type="ECO:0000313" key="5">
    <source>
        <dbReference type="Proteomes" id="UP001549749"/>
    </source>
</evidence>
<dbReference type="Gene3D" id="2.60.120.1440">
    <property type="match status" value="1"/>
</dbReference>
<name>A0ABV2TCW2_9BACT</name>
<dbReference type="InterPro" id="IPR012373">
    <property type="entry name" value="Ferrdict_sens_TM"/>
</dbReference>
<dbReference type="EMBL" id="JBEXAC010000002">
    <property type="protein sequence ID" value="MET7000866.1"/>
    <property type="molecule type" value="Genomic_DNA"/>
</dbReference>
<dbReference type="Pfam" id="PF16344">
    <property type="entry name" value="FecR_C"/>
    <property type="match status" value="1"/>
</dbReference>
<dbReference type="Proteomes" id="UP001549749">
    <property type="component" value="Unassembled WGS sequence"/>
</dbReference>
<evidence type="ECO:0000313" key="4">
    <source>
        <dbReference type="EMBL" id="MET7000866.1"/>
    </source>
</evidence>
<keyword evidence="1" id="KW-0812">Transmembrane</keyword>
<accession>A0ABV2TCW2</accession>
<proteinExistence type="predicted"/>
<keyword evidence="5" id="KW-1185">Reference proteome</keyword>
<sequence>MDIEQIKNILERYKQGQCTAEEANTVEAWFDSINRHQSTLVDEDFLELELEEVRQNLQEHIHPKPIRSLRPWYYAAIAAAIVVAAVLFLFKFYNGATPPSPVARQTVTPSQPGKSNRVIRNGYMEITTARGGTERIALADGSTIMLNASSKLRYPVTFSPQQRDIYLDEGEAFFTVAKDPQRQFTVHTAEIATTALGTSFNIRAYAHENKITVALLTGKVKIDKDQHQDKTAKPLILLPSEQVSYDRISSHLVKTTFSKQEDIIGWKQGLLVFKDASYNEVITEIENRYGVTIVNQSDKTEWKYNGFFKDESLQDVIETICISKSLSYTIKNDTIYLENKN</sequence>
<dbReference type="PANTHER" id="PTHR30273:SF2">
    <property type="entry name" value="PROTEIN FECR"/>
    <property type="match status" value="1"/>
</dbReference>
<dbReference type="Pfam" id="PF04773">
    <property type="entry name" value="FecR"/>
    <property type="match status" value="1"/>
</dbReference>
<keyword evidence="1" id="KW-0472">Membrane</keyword>
<protein>
    <submittedName>
        <fullName evidence="4">FecR domain-containing protein</fullName>
    </submittedName>
</protein>
<dbReference type="InterPro" id="IPR032508">
    <property type="entry name" value="FecR_C"/>
</dbReference>
<dbReference type="InterPro" id="IPR006860">
    <property type="entry name" value="FecR"/>
</dbReference>
<feature type="domain" description="FecR protein" evidence="2">
    <location>
        <begin position="125"/>
        <end position="221"/>
    </location>
</feature>
<comment type="caution">
    <text evidence="4">The sequence shown here is derived from an EMBL/GenBank/DDBJ whole genome shotgun (WGS) entry which is preliminary data.</text>
</comment>
<keyword evidence="1" id="KW-1133">Transmembrane helix</keyword>
<dbReference type="PANTHER" id="PTHR30273">
    <property type="entry name" value="PERIPLASMIC SIGNAL SENSOR AND SIGMA FACTOR ACTIVATOR FECR-RELATED"/>
    <property type="match status" value="1"/>
</dbReference>
<dbReference type="RefSeq" id="WP_354663419.1">
    <property type="nucleotide sequence ID" value="NZ_JBEXAC010000002.1"/>
</dbReference>
<organism evidence="4 5">
    <name type="scientific">Chitinophaga defluvii</name>
    <dbReference type="NCBI Taxonomy" id="3163343"/>
    <lineage>
        <taxon>Bacteria</taxon>
        <taxon>Pseudomonadati</taxon>
        <taxon>Bacteroidota</taxon>
        <taxon>Chitinophagia</taxon>
        <taxon>Chitinophagales</taxon>
        <taxon>Chitinophagaceae</taxon>
        <taxon>Chitinophaga</taxon>
    </lineage>
</organism>
<gene>
    <name evidence="4" type="ORF">ABR189_26015</name>
</gene>
<dbReference type="Gene3D" id="3.55.50.30">
    <property type="match status" value="1"/>
</dbReference>
<dbReference type="PIRSF" id="PIRSF018266">
    <property type="entry name" value="FecR"/>
    <property type="match status" value="1"/>
</dbReference>